<dbReference type="GO" id="GO:0004519">
    <property type="term" value="F:endonuclease activity"/>
    <property type="evidence" value="ECO:0007669"/>
    <property type="project" value="UniProtKB-KW"/>
</dbReference>
<accession>A0A8K0UDB6</accession>
<evidence type="ECO:0000256" key="8">
    <source>
        <dbReference type="ARBA" id="ARBA00023172"/>
    </source>
</evidence>
<feature type="compositionally biased region" description="Pro residues" evidence="13">
    <location>
        <begin position="841"/>
        <end position="851"/>
    </location>
</feature>
<feature type="domain" description="DNA repair metallo-beta-lactamase" evidence="14">
    <location>
        <begin position="283"/>
        <end position="387"/>
    </location>
</feature>
<evidence type="ECO:0000256" key="11">
    <source>
        <dbReference type="ARBA" id="ARBA00039759"/>
    </source>
</evidence>
<reference evidence="15" key="1">
    <citation type="journal article" date="2021" name="New Phytol.">
        <title>Evolutionary innovations through gain and loss of genes in the ectomycorrhizal Boletales.</title>
        <authorList>
            <person name="Wu G."/>
            <person name="Miyauchi S."/>
            <person name="Morin E."/>
            <person name="Kuo A."/>
            <person name="Drula E."/>
            <person name="Varga T."/>
            <person name="Kohler A."/>
            <person name="Feng B."/>
            <person name="Cao Y."/>
            <person name="Lipzen A."/>
            <person name="Daum C."/>
            <person name="Hundley H."/>
            <person name="Pangilinan J."/>
            <person name="Johnson J."/>
            <person name="Barry K."/>
            <person name="LaButti K."/>
            <person name="Ng V."/>
            <person name="Ahrendt S."/>
            <person name="Min B."/>
            <person name="Choi I.G."/>
            <person name="Park H."/>
            <person name="Plett J.M."/>
            <person name="Magnuson J."/>
            <person name="Spatafora J.W."/>
            <person name="Nagy L.G."/>
            <person name="Henrissat B."/>
            <person name="Grigoriev I.V."/>
            <person name="Yang Z.L."/>
            <person name="Xu J."/>
            <person name="Martin F.M."/>
        </authorList>
    </citation>
    <scope>NUCLEOTIDE SEQUENCE</scope>
    <source>
        <strain evidence="15">KKN 215</strain>
    </source>
</reference>
<comment type="subcellular location">
    <subcellularLocation>
        <location evidence="1">Nucleus</location>
    </subcellularLocation>
</comment>
<feature type="compositionally biased region" description="Polar residues" evidence="13">
    <location>
        <begin position="770"/>
        <end position="780"/>
    </location>
</feature>
<keyword evidence="9" id="KW-0234">DNA repair</keyword>
<gene>
    <name evidence="15" type="ORF">BXZ70DRAFT_962805</name>
</gene>
<evidence type="ECO:0000256" key="5">
    <source>
        <dbReference type="ARBA" id="ARBA00022763"/>
    </source>
</evidence>
<dbReference type="Pfam" id="PF07522">
    <property type="entry name" value="DRMBL"/>
    <property type="match status" value="1"/>
</dbReference>
<evidence type="ECO:0000256" key="13">
    <source>
        <dbReference type="SAM" id="MobiDB-lite"/>
    </source>
</evidence>
<organism evidence="15 16">
    <name type="scientific">Cristinia sonorae</name>
    <dbReference type="NCBI Taxonomy" id="1940300"/>
    <lineage>
        <taxon>Eukaryota</taxon>
        <taxon>Fungi</taxon>
        <taxon>Dikarya</taxon>
        <taxon>Basidiomycota</taxon>
        <taxon>Agaricomycotina</taxon>
        <taxon>Agaricomycetes</taxon>
        <taxon>Agaricomycetidae</taxon>
        <taxon>Agaricales</taxon>
        <taxon>Pleurotineae</taxon>
        <taxon>Stephanosporaceae</taxon>
        <taxon>Cristinia</taxon>
    </lineage>
</organism>
<dbReference type="GO" id="GO:0006310">
    <property type="term" value="P:DNA recombination"/>
    <property type="evidence" value="ECO:0007669"/>
    <property type="project" value="UniProtKB-KW"/>
</dbReference>
<feature type="compositionally biased region" description="Low complexity" evidence="13">
    <location>
        <begin position="594"/>
        <end position="613"/>
    </location>
</feature>
<keyword evidence="5" id="KW-0227">DNA damage</keyword>
<evidence type="ECO:0000256" key="12">
    <source>
        <dbReference type="ARBA" id="ARBA00042677"/>
    </source>
</evidence>
<feature type="compositionally biased region" description="Polar residues" evidence="13">
    <location>
        <begin position="867"/>
        <end position="887"/>
    </location>
</feature>
<dbReference type="GO" id="GO:0000723">
    <property type="term" value="P:telomere maintenance"/>
    <property type="evidence" value="ECO:0007669"/>
    <property type="project" value="TreeGrafter"/>
</dbReference>
<dbReference type="GO" id="GO:0036297">
    <property type="term" value="P:interstrand cross-link repair"/>
    <property type="evidence" value="ECO:0007669"/>
    <property type="project" value="TreeGrafter"/>
</dbReference>
<proteinExistence type="inferred from homology"/>
<evidence type="ECO:0000256" key="9">
    <source>
        <dbReference type="ARBA" id="ARBA00023204"/>
    </source>
</evidence>
<dbReference type="AlphaFoldDB" id="A0A8K0UDB6"/>
<keyword evidence="10" id="KW-0539">Nucleus</keyword>
<evidence type="ECO:0000256" key="6">
    <source>
        <dbReference type="ARBA" id="ARBA00022801"/>
    </source>
</evidence>
<comment type="similarity">
    <text evidence="2">Belongs to the DNA repair metallo-beta-lactamase (DRMBL) family.</text>
</comment>
<feature type="region of interest" description="Disordered" evidence="13">
    <location>
        <begin position="952"/>
        <end position="974"/>
    </location>
</feature>
<name>A0A8K0UDB6_9AGAR</name>
<dbReference type="Gene3D" id="3.60.15.10">
    <property type="entry name" value="Ribonuclease Z/Hydroxyacylglutathione hydrolase-like"/>
    <property type="match status" value="1"/>
</dbReference>
<feature type="compositionally biased region" description="Acidic residues" evidence="13">
    <location>
        <begin position="623"/>
        <end position="632"/>
    </location>
</feature>
<evidence type="ECO:0000313" key="15">
    <source>
        <dbReference type="EMBL" id="KAH8077409.1"/>
    </source>
</evidence>
<keyword evidence="6" id="KW-0378">Hydrolase</keyword>
<protein>
    <recommendedName>
        <fullName evidence="11">Protein artemis</fullName>
    </recommendedName>
    <alternativeName>
        <fullName evidence="12">DNA cross-link repair 1C protein</fullName>
    </alternativeName>
</protein>
<dbReference type="InterPro" id="IPR011084">
    <property type="entry name" value="DRMBL"/>
</dbReference>
<evidence type="ECO:0000259" key="14">
    <source>
        <dbReference type="Pfam" id="PF07522"/>
    </source>
</evidence>
<dbReference type="PANTHER" id="PTHR23240">
    <property type="entry name" value="DNA CROSS-LINK REPAIR PROTEIN PSO2/SNM1-RELATED"/>
    <property type="match status" value="1"/>
</dbReference>
<keyword evidence="16" id="KW-1185">Reference proteome</keyword>
<evidence type="ECO:0000256" key="4">
    <source>
        <dbReference type="ARBA" id="ARBA00022759"/>
    </source>
</evidence>
<evidence type="ECO:0000256" key="7">
    <source>
        <dbReference type="ARBA" id="ARBA00022839"/>
    </source>
</evidence>
<keyword evidence="7" id="KW-0269">Exonuclease</keyword>
<dbReference type="GO" id="GO:0035312">
    <property type="term" value="F:5'-3' DNA exonuclease activity"/>
    <property type="evidence" value="ECO:0007669"/>
    <property type="project" value="TreeGrafter"/>
</dbReference>
<dbReference type="GO" id="GO:0005634">
    <property type="term" value="C:nucleus"/>
    <property type="evidence" value="ECO:0007669"/>
    <property type="project" value="UniProtKB-SubCell"/>
</dbReference>
<feature type="compositionally biased region" description="Polar residues" evidence="13">
    <location>
        <begin position="529"/>
        <end position="556"/>
    </location>
</feature>
<keyword evidence="4" id="KW-0255">Endonuclease</keyword>
<dbReference type="PANTHER" id="PTHR23240:SF8">
    <property type="entry name" value="PROTEIN ARTEMIS"/>
    <property type="match status" value="1"/>
</dbReference>
<dbReference type="GO" id="GO:0003684">
    <property type="term" value="F:damaged DNA binding"/>
    <property type="evidence" value="ECO:0007669"/>
    <property type="project" value="TreeGrafter"/>
</dbReference>
<keyword evidence="3" id="KW-0540">Nuclease</keyword>
<dbReference type="OrthoDB" id="5561659at2759"/>
<feature type="compositionally biased region" description="Basic and acidic residues" evidence="13">
    <location>
        <begin position="671"/>
        <end position="691"/>
    </location>
</feature>
<evidence type="ECO:0000313" key="16">
    <source>
        <dbReference type="Proteomes" id="UP000813824"/>
    </source>
</evidence>
<feature type="compositionally biased region" description="Basic and acidic residues" evidence="13">
    <location>
        <begin position="726"/>
        <end position="737"/>
    </location>
</feature>
<dbReference type="Proteomes" id="UP000813824">
    <property type="component" value="Unassembled WGS sequence"/>
</dbReference>
<evidence type="ECO:0000256" key="3">
    <source>
        <dbReference type="ARBA" id="ARBA00022722"/>
    </source>
</evidence>
<dbReference type="InterPro" id="IPR036866">
    <property type="entry name" value="RibonucZ/Hydroxyglut_hydro"/>
</dbReference>
<feature type="region of interest" description="Disordered" evidence="13">
    <location>
        <begin position="489"/>
        <end position="910"/>
    </location>
</feature>
<evidence type="ECO:0000256" key="1">
    <source>
        <dbReference type="ARBA" id="ARBA00004123"/>
    </source>
</evidence>
<evidence type="ECO:0000256" key="10">
    <source>
        <dbReference type="ARBA" id="ARBA00023242"/>
    </source>
</evidence>
<comment type="caution">
    <text evidence="15">The sequence shown here is derived from an EMBL/GenBank/DDBJ whole genome shotgun (WGS) entry which is preliminary data.</text>
</comment>
<sequence>MPTGTPFKSFIPPFPIRVDDFTNSDDIEQPALLHLLSHTHSDHITGLSAKSFASTVICSQDAKEMLLRHEVYAERALKEMEVRAENVRTFQHLKVKPRTSEDGTVYYNGARDLLKPIPLYTPTIWELSNDKQVTITLFDANHCPGAVMFLIEGPQGAVLHTGDFRAEPWFCEALTRNPLIQRYLAPQIQEAQDIDASVFPTLDAIYLDTACLLSETPVPTKDDACTGLIQLMKLLPRDTLFFINSWTWGYEDVLKAVARAFNSKIHVDRYKHSIYTRLASEPFLRSIITEEHTSTRFHACERFSRCDEVAVEGREAYTKKNGRHVVYVNPVTMGKEKWDQYLKETKASLERGETIDNLLVALSRHSPLPELRAFVSLFKPKRVVPNTLDPNLMGLDHACIDEMFAGCLHPTASSSKSAIPPRPPIHTSLGSKDLQAYTDGTLNNLEGGNSAVKLAEKWVDEGGKLKRKLQLMKGYLRGSDREVVERILSGRSPKGKERAMTEEGTADESQVEDVWKSHSRPTSAIGKVATNSNARVALKSTSSHRGSSDTELVTSSPPRPISVASSSNKPALLSRGIQGKASMAETERAMARLKSSSSSSRYRYASKASKASKIPSRYLQKESDEDTDDSDAEAARERTMLHLFGPMVGLDPPPLESEKSSSPIPEGPPSEVDREAEQEKEIVEKATEAEVVRPATPTKKSSKPVYDPLEPMTPLSQSRTAHHSRRQDPIRNTERHNNLGSPIRLHPPPRDPEPSSLEQQLLDTDAPTAGPSTPRAQSTPRPKLISRMKPKPAKSDVPFIDLRNVHPASTEQKSPAKRRADPSAIGTSPSPNPKRRRLDEPAPPQPPPIPTPQSQEPLPKPYPPISARTTVPQAVARASTSSISMTISLRGFKPGSVPRPPRPRARTAAELQDEREAIARKLSMVIPPEKVAPSYAAKMKREREREQAVAAARAGVASTSVTTSGPGASSSSRVRGSASPFAFAGVTKRSAKVVVEFPPKTSCDLLTRYRRMQRVPDSLFVQCETDKFLDPERWGRLAEQFMDEMKKGKRIGQIVPRLVCVDSQEESF</sequence>
<keyword evidence="8" id="KW-0233">DNA recombination</keyword>
<dbReference type="SUPFAM" id="SSF56281">
    <property type="entry name" value="Metallo-hydrolase/oxidoreductase"/>
    <property type="match status" value="1"/>
</dbReference>
<evidence type="ECO:0000256" key="2">
    <source>
        <dbReference type="ARBA" id="ARBA00010304"/>
    </source>
</evidence>
<dbReference type="EMBL" id="JAEVFJ010000064">
    <property type="protein sequence ID" value="KAH8077409.1"/>
    <property type="molecule type" value="Genomic_DNA"/>
</dbReference>
<dbReference type="GO" id="GO:0006303">
    <property type="term" value="P:double-strand break repair via nonhomologous end joining"/>
    <property type="evidence" value="ECO:0007669"/>
    <property type="project" value="TreeGrafter"/>
</dbReference>